<dbReference type="Proteomes" id="UP001304895">
    <property type="component" value="Unassembled WGS sequence"/>
</dbReference>
<gene>
    <name evidence="2" type="ORF">BT67DRAFT_443911</name>
</gene>
<proteinExistence type="predicted"/>
<reference evidence="2" key="2">
    <citation type="submission" date="2023-05" db="EMBL/GenBank/DDBJ databases">
        <authorList>
            <consortium name="Lawrence Berkeley National Laboratory"/>
            <person name="Steindorff A."/>
            <person name="Hensen N."/>
            <person name="Bonometti L."/>
            <person name="Westerberg I."/>
            <person name="Brannstrom I.O."/>
            <person name="Guillou S."/>
            <person name="Cros-Aarteil S."/>
            <person name="Calhoun S."/>
            <person name="Haridas S."/>
            <person name="Kuo A."/>
            <person name="Mondo S."/>
            <person name="Pangilinan J."/>
            <person name="Riley R."/>
            <person name="Labutti K."/>
            <person name="Andreopoulos B."/>
            <person name="Lipzen A."/>
            <person name="Chen C."/>
            <person name="Yanf M."/>
            <person name="Daum C."/>
            <person name="Ng V."/>
            <person name="Clum A."/>
            <person name="Ohm R."/>
            <person name="Martin F."/>
            <person name="Silar P."/>
            <person name="Natvig D."/>
            <person name="Lalanne C."/>
            <person name="Gautier V."/>
            <person name="Ament-Velasquez S.L."/>
            <person name="Kruys A."/>
            <person name="Hutchinson M.I."/>
            <person name="Powell A.J."/>
            <person name="Barry K."/>
            <person name="Miller A.N."/>
            <person name="Grigoriev I.V."/>
            <person name="Debuchy R."/>
            <person name="Gladieux P."/>
            <person name="Thoren M.H."/>
            <person name="Johannesson H."/>
        </authorList>
    </citation>
    <scope>NUCLEOTIDE SEQUENCE</scope>
    <source>
        <strain evidence="2">CBS 123565</strain>
    </source>
</reference>
<evidence type="ECO:0000313" key="3">
    <source>
        <dbReference type="Proteomes" id="UP001304895"/>
    </source>
</evidence>
<evidence type="ECO:0000256" key="1">
    <source>
        <dbReference type="SAM" id="MobiDB-lite"/>
    </source>
</evidence>
<organism evidence="2 3">
    <name type="scientific">Trichocladium antarcticum</name>
    <dbReference type="NCBI Taxonomy" id="1450529"/>
    <lineage>
        <taxon>Eukaryota</taxon>
        <taxon>Fungi</taxon>
        <taxon>Dikarya</taxon>
        <taxon>Ascomycota</taxon>
        <taxon>Pezizomycotina</taxon>
        <taxon>Sordariomycetes</taxon>
        <taxon>Sordariomycetidae</taxon>
        <taxon>Sordariales</taxon>
        <taxon>Chaetomiaceae</taxon>
        <taxon>Trichocladium</taxon>
    </lineage>
</organism>
<dbReference type="AlphaFoldDB" id="A0AAN6UG23"/>
<protein>
    <submittedName>
        <fullName evidence="2">Uncharacterized protein</fullName>
    </submittedName>
</protein>
<comment type="caution">
    <text evidence="2">The sequence shown here is derived from an EMBL/GenBank/DDBJ whole genome shotgun (WGS) entry which is preliminary data.</text>
</comment>
<sequence length="268" mass="29709">MRIYANENQRLFSFKGPFFKDSSQRSGDIRSFCHGPSRPVTSTRRDRNKEIPLQLQYQDSAAKSESQEQRNKAYAPKGDGGRDLPSLKLICGLYCLAVCSNEGCRAPPHLPCRCVPPSLIVSHPQSGVKVPTKAKQENPVIIHFVLATHVMMTHALVSATCIPVHVPPAIPMAPCCLIAARSLVSPPRPSPPKLRCWLAFSLALSRYQLMLQRPNPVKRTPRHMKLTNGRSAPDPGLQNSRMETPEKPVVCLASCSWKTRSVLDRSAK</sequence>
<feature type="region of interest" description="Disordered" evidence="1">
    <location>
        <begin position="23"/>
        <end position="79"/>
    </location>
</feature>
<keyword evidence="3" id="KW-1185">Reference proteome</keyword>
<evidence type="ECO:0000313" key="2">
    <source>
        <dbReference type="EMBL" id="KAK4132342.1"/>
    </source>
</evidence>
<feature type="compositionally biased region" description="Polar residues" evidence="1">
    <location>
        <begin position="55"/>
        <end position="64"/>
    </location>
</feature>
<reference evidence="2" key="1">
    <citation type="journal article" date="2023" name="Mol. Phylogenet. Evol.">
        <title>Genome-scale phylogeny and comparative genomics of the fungal order Sordariales.</title>
        <authorList>
            <person name="Hensen N."/>
            <person name="Bonometti L."/>
            <person name="Westerberg I."/>
            <person name="Brannstrom I.O."/>
            <person name="Guillou S."/>
            <person name="Cros-Aarteil S."/>
            <person name="Calhoun S."/>
            <person name="Haridas S."/>
            <person name="Kuo A."/>
            <person name="Mondo S."/>
            <person name="Pangilinan J."/>
            <person name="Riley R."/>
            <person name="LaButti K."/>
            <person name="Andreopoulos B."/>
            <person name="Lipzen A."/>
            <person name="Chen C."/>
            <person name="Yan M."/>
            <person name="Daum C."/>
            <person name="Ng V."/>
            <person name="Clum A."/>
            <person name="Steindorff A."/>
            <person name="Ohm R.A."/>
            <person name="Martin F."/>
            <person name="Silar P."/>
            <person name="Natvig D.O."/>
            <person name="Lalanne C."/>
            <person name="Gautier V."/>
            <person name="Ament-Velasquez S.L."/>
            <person name="Kruys A."/>
            <person name="Hutchinson M.I."/>
            <person name="Powell A.J."/>
            <person name="Barry K."/>
            <person name="Miller A.N."/>
            <person name="Grigoriev I.V."/>
            <person name="Debuchy R."/>
            <person name="Gladieux P."/>
            <person name="Hiltunen Thoren M."/>
            <person name="Johannesson H."/>
        </authorList>
    </citation>
    <scope>NUCLEOTIDE SEQUENCE</scope>
    <source>
        <strain evidence="2">CBS 123565</strain>
    </source>
</reference>
<accession>A0AAN6UG23</accession>
<name>A0AAN6UG23_9PEZI</name>
<dbReference type="EMBL" id="MU853418">
    <property type="protein sequence ID" value="KAK4132342.1"/>
    <property type="molecule type" value="Genomic_DNA"/>
</dbReference>
<feature type="region of interest" description="Disordered" evidence="1">
    <location>
        <begin position="214"/>
        <end position="241"/>
    </location>
</feature>